<organism evidence="1 2">
    <name type="scientific">Choristoneura fumiferana</name>
    <name type="common">Spruce budworm moth</name>
    <name type="synonym">Archips fumiferana</name>
    <dbReference type="NCBI Taxonomy" id="7141"/>
    <lineage>
        <taxon>Eukaryota</taxon>
        <taxon>Metazoa</taxon>
        <taxon>Ecdysozoa</taxon>
        <taxon>Arthropoda</taxon>
        <taxon>Hexapoda</taxon>
        <taxon>Insecta</taxon>
        <taxon>Pterygota</taxon>
        <taxon>Neoptera</taxon>
        <taxon>Endopterygota</taxon>
        <taxon>Lepidoptera</taxon>
        <taxon>Glossata</taxon>
        <taxon>Ditrysia</taxon>
        <taxon>Tortricoidea</taxon>
        <taxon>Tortricidae</taxon>
        <taxon>Tortricinae</taxon>
        <taxon>Choristoneura</taxon>
    </lineage>
</organism>
<keyword evidence="2" id="KW-1185">Reference proteome</keyword>
<evidence type="ECO:0000313" key="1">
    <source>
        <dbReference type="EMBL" id="KAI8424797.1"/>
    </source>
</evidence>
<evidence type="ECO:0000313" key="2">
    <source>
        <dbReference type="Proteomes" id="UP001064048"/>
    </source>
</evidence>
<dbReference type="EMBL" id="CM046111">
    <property type="protein sequence ID" value="KAI8424797.1"/>
    <property type="molecule type" value="Genomic_DNA"/>
</dbReference>
<reference evidence="1 2" key="1">
    <citation type="journal article" date="2022" name="Genome Biol. Evol.">
        <title>The Spruce Budworm Genome: Reconstructing the Evolutionary History of Antifreeze Proteins.</title>
        <authorList>
            <person name="Beliveau C."/>
            <person name="Gagne P."/>
            <person name="Picq S."/>
            <person name="Vernygora O."/>
            <person name="Keeling C.I."/>
            <person name="Pinkney K."/>
            <person name="Doucet D."/>
            <person name="Wen F."/>
            <person name="Johnston J.S."/>
            <person name="Maaroufi H."/>
            <person name="Boyle B."/>
            <person name="Laroche J."/>
            <person name="Dewar K."/>
            <person name="Juretic N."/>
            <person name="Blackburn G."/>
            <person name="Nisole A."/>
            <person name="Brunet B."/>
            <person name="Brandao M."/>
            <person name="Lumley L."/>
            <person name="Duan J."/>
            <person name="Quan G."/>
            <person name="Lucarotti C.J."/>
            <person name="Roe A.D."/>
            <person name="Sperling F.A.H."/>
            <person name="Levesque R.C."/>
            <person name="Cusson M."/>
        </authorList>
    </citation>
    <scope>NUCLEOTIDE SEQUENCE [LARGE SCALE GENOMIC DNA]</scope>
    <source>
        <strain evidence="1">Glfc:IPQL:Cfum</strain>
    </source>
</reference>
<dbReference type="Proteomes" id="UP001064048">
    <property type="component" value="Chromosome 11"/>
</dbReference>
<gene>
    <name evidence="1" type="ORF">MSG28_006729</name>
</gene>
<protein>
    <submittedName>
        <fullName evidence="1">Uncharacterized protein</fullName>
    </submittedName>
</protein>
<name>A0ACC0JKX1_CHOFU</name>
<sequence>MAMRDKHCQTLTFSHEEPSEVVYVANECPRGMYDETLEVDAREIDSPSSSSDEEVVKAAMSKFNPPARHIARHDFDSESESDSDPENDKFLNNASRRDASAERKPQAEKVGELSKQSSKDETREIVKGRPAATKRADSSENSESDSAELGLERPPASGQRRGTGVVVPAEGAYDPKQFQDLKVPADLENIFQYIMKYTPQKIDIDFKLQPFVPEYVPAVGDIDAFLKVATPARNVRGEPLGEPLLEHIDNLGLSVLDEPAAEQSESALLHLQLRALSKSSSAKPTVVVGPCARSARIATTILLANPAVKQQCLHCCVSAWRLTKKIEDAEKNGKAIERWIRDVSELHRAKPPPTVAYTRKMPDIDTLMEEWPESVEDKLNEVGFPPASLDCSLAQYVDLVCGMFDIPVAGDTLNDRIQALHLLFSLYSAVKNSQLYADRQKEENSA</sequence>
<comment type="caution">
    <text evidence="1">The sequence shown here is derived from an EMBL/GenBank/DDBJ whole genome shotgun (WGS) entry which is preliminary data.</text>
</comment>
<proteinExistence type="predicted"/>
<accession>A0ACC0JKX1</accession>